<dbReference type="AlphaFoldDB" id="A0A239YI63"/>
<keyword evidence="2" id="KW-1185">Reference proteome</keyword>
<name>A0A239YI63_9STAP</name>
<accession>A0A239YI63</accession>
<reference evidence="1 2" key="1">
    <citation type="submission" date="2017-06" db="EMBL/GenBank/DDBJ databases">
        <authorList>
            <consortium name="Pathogen Informatics"/>
        </authorList>
    </citation>
    <scope>NUCLEOTIDE SEQUENCE [LARGE SCALE GENOMIC DNA]</scope>
    <source>
        <strain evidence="1 2">NCTC13839</strain>
    </source>
</reference>
<sequence>MFDLLLKIINFLFTTFSVWIGTPFKRIFSKNNLKDNIKEKDDKQQS</sequence>
<proteinExistence type="predicted"/>
<evidence type="ECO:0000313" key="2">
    <source>
        <dbReference type="Proteomes" id="UP000242084"/>
    </source>
</evidence>
<gene>
    <name evidence="1" type="ORF">SAMEA4384403_00461</name>
</gene>
<protein>
    <submittedName>
        <fullName evidence="1">Uncharacterized protein</fullName>
    </submittedName>
</protein>
<dbReference type="RefSeq" id="WP_231922799.1">
    <property type="nucleotide sequence ID" value="NZ_LT906462.1"/>
</dbReference>
<dbReference type="EMBL" id="LT906462">
    <property type="protein sequence ID" value="SNV58420.1"/>
    <property type="molecule type" value="Genomic_DNA"/>
</dbReference>
<organism evidence="1 2">
    <name type="scientific">Mammaliicoccus stepanovicii</name>
    <dbReference type="NCBI Taxonomy" id="643214"/>
    <lineage>
        <taxon>Bacteria</taxon>
        <taxon>Bacillati</taxon>
        <taxon>Bacillota</taxon>
        <taxon>Bacilli</taxon>
        <taxon>Bacillales</taxon>
        <taxon>Staphylococcaceae</taxon>
        <taxon>Mammaliicoccus</taxon>
    </lineage>
</organism>
<dbReference type="KEGG" id="sste:SAMEA4384403_0461"/>
<evidence type="ECO:0000313" key="1">
    <source>
        <dbReference type="EMBL" id="SNV58420.1"/>
    </source>
</evidence>
<dbReference type="Proteomes" id="UP000242084">
    <property type="component" value="Chromosome 1"/>
</dbReference>